<sequence>MSAYALLDAPALTQVGDEALESIILGHLDEQAVISLDALVILLPDYSWNQIFHVVDRLARCGGITLRRHRSEYTLFSTHYAA</sequence>
<name>A0A330LDU4_9BACT</name>
<accession>A0A330LDU4</accession>
<dbReference type="AlphaFoldDB" id="A0A330LDU4"/>
<gene>
    <name evidence="1" type="ORF">NITLEN_30024</name>
</gene>
<dbReference type="Proteomes" id="UP000248168">
    <property type="component" value="Unassembled WGS sequence"/>
</dbReference>
<reference evidence="2" key="1">
    <citation type="submission" date="2018-04" db="EMBL/GenBank/DDBJ databases">
        <authorList>
            <person name="Lucker S."/>
            <person name="Sakoula D."/>
        </authorList>
    </citation>
    <scope>NUCLEOTIDE SEQUENCE [LARGE SCALE GENOMIC DNA]</scope>
</reference>
<dbReference type="RefSeq" id="WP_121989436.1">
    <property type="nucleotide sequence ID" value="NZ_OUNR01000016.1"/>
</dbReference>
<keyword evidence="2" id="KW-1185">Reference proteome</keyword>
<organism evidence="1 2">
    <name type="scientific">Nitrospira lenta</name>
    <dbReference type="NCBI Taxonomy" id="1436998"/>
    <lineage>
        <taxon>Bacteria</taxon>
        <taxon>Pseudomonadati</taxon>
        <taxon>Nitrospirota</taxon>
        <taxon>Nitrospiria</taxon>
        <taxon>Nitrospirales</taxon>
        <taxon>Nitrospiraceae</taxon>
        <taxon>Nitrospira</taxon>
    </lineage>
</organism>
<dbReference type="EMBL" id="OUNR01000016">
    <property type="protein sequence ID" value="SPP65110.1"/>
    <property type="molecule type" value="Genomic_DNA"/>
</dbReference>
<dbReference type="InParanoid" id="A0A330LDU4"/>
<proteinExistence type="predicted"/>
<protein>
    <submittedName>
        <fullName evidence="1">Uncharacterized protein</fullName>
    </submittedName>
</protein>
<evidence type="ECO:0000313" key="1">
    <source>
        <dbReference type="EMBL" id="SPP65110.1"/>
    </source>
</evidence>
<dbReference type="OrthoDB" id="9815832at2"/>
<evidence type="ECO:0000313" key="2">
    <source>
        <dbReference type="Proteomes" id="UP000248168"/>
    </source>
</evidence>